<organism evidence="3 4">
    <name type="scientific">Peptacetobacter hominis</name>
    <dbReference type="NCBI Taxonomy" id="2743610"/>
    <lineage>
        <taxon>Bacteria</taxon>
        <taxon>Bacillati</taxon>
        <taxon>Bacillota</taxon>
        <taxon>Clostridia</taxon>
        <taxon>Peptostreptococcales</taxon>
        <taxon>Peptostreptococcaceae</taxon>
        <taxon>Peptacetobacter</taxon>
    </lineage>
</organism>
<dbReference type="RefSeq" id="WP_142536120.1">
    <property type="nucleotide sequence ID" value="NZ_SGJB01000010.1"/>
</dbReference>
<dbReference type="InterPro" id="IPR001932">
    <property type="entry name" value="PPM-type_phosphatase-like_dom"/>
</dbReference>
<evidence type="ECO:0000256" key="1">
    <source>
        <dbReference type="ARBA" id="ARBA00022801"/>
    </source>
</evidence>
<feature type="domain" description="PPM-type phosphatase" evidence="2">
    <location>
        <begin position="369"/>
        <end position="588"/>
    </location>
</feature>
<dbReference type="Proteomes" id="UP000317863">
    <property type="component" value="Unassembled WGS sequence"/>
</dbReference>
<name>A0A544QUT3_9FIRM</name>
<protein>
    <submittedName>
        <fullName evidence="3">Serine/threonine-protein phosphatase</fullName>
    </submittedName>
</protein>
<dbReference type="SMART" id="SM00331">
    <property type="entry name" value="PP2C_SIG"/>
    <property type="match status" value="1"/>
</dbReference>
<evidence type="ECO:0000313" key="3">
    <source>
        <dbReference type="EMBL" id="TQQ84461.1"/>
    </source>
</evidence>
<dbReference type="SUPFAM" id="SSF55781">
    <property type="entry name" value="GAF domain-like"/>
    <property type="match status" value="1"/>
</dbReference>
<dbReference type="EMBL" id="SGJB01000010">
    <property type="protein sequence ID" value="TQQ84461.1"/>
    <property type="molecule type" value="Genomic_DNA"/>
</dbReference>
<evidence type="ECO:0000313" key="4">
    <source>
        <dbReference type="Proteomes" id="UP000317863"/>
    </source>
</evidence>
<dbReference type="PANTHER" id="PTHR43156">
    <property type="entry name" value="STAGE II SPORULATION PROTEIN E-RELATED"/>
    <property type="match status" value="1"/>
</dbReference>
<evidence type="ECO:0000259" key="2">
    <source>
        <dbReference type="SMART" id="SM00331"/>
    </source>
</evidence>
<dbReference type="InterPro" id="IPR003018">
    <property type="entry name" value="GAF"/>
</dbReference>
<dbReference type="Gene3D" id="3.30.450.40">
    <property type="match status" value="1"/>
</dbReference>
<dbReference type="InterPro" id="IPR052016">
    <property type="entry name" value="Bact_Sigma-Reg"/>
</dbReference>
<accession>A0A544QUT3</accession>
<dbReference type="Pfam" id="PF07228">
    <property type="entry name" value="SpoIIE"/>
    <property type="match status" value="1"/>
</dbReference>
<keyword evidence="1" id="KW-0378">Hydrolase</keyword>
<dbReference type="OrthoDB" id="311592at2"/>
<dbReference type="GO" id="GO:0016791">
    <property type="term" value="F:phosphatase activity"/>
    <property type="evidence" value="ECO:0007669"/>
    <property type="project" value="TreeGrafter"/>
</dbReference>
<dbReference type="Gene3D" id="3.60.40.10">
    <property type="entry name" value="PPM-type phosphatase domain"/>
    <property type="match status" value="1"/>
</dbReference>
<reference evidence="3 4" key="1">
    <citation type="submission" date="2019-02" db="EMBL/GenBank/DDBJ databases">
        <title>Peptostreptococcaceae bacterium ZHW00191 nov., a new bacterium isolated from the human gut.</title>
        <authorList>
            <person name="Zhou H.-W."/>
            <person name="Chen X.-J."/>
        </authorList>
    </citation>
    <scope>NUCLEOTIDE SEQUENCE [LARGE SCALE GENOMIC DNA]</scope>
    <source>
        <strain evidence="3 4">ZHW00191</strain>
    </source>
</reference>
<dbReference type="PANTHER" id="PTHR43156:SF2">
    <property type="entry name" value="STAGE II SPORULATION PROTEIN E"/>
    <property type="match status" value="1"/>
</dbReference>
<dbReference type="InterPro" id="IPR036457">
    <property type="entry name" value="PPM-type-like_dom_sf"/>
</dbReference>
<sequence>MTDIKIKRMKNLVEISSIVTKSNNFFNIKDTVIDKMLEVVHPAKACVNIFYNNDYTHAYLVCSNTLKYIPTVFPESKGPEGTKIDFSMYPDYIHDAVREKKVVYVKNVFDEKSAEKEKEVAEKEGYIKRAVFPFVIKDKVVGFMTVFMTEEEEIEEDDIDFISSVASLMALSIEITRKNKSVQKLVNKLRQGVVSINTATKRLYVDKNEDNYLGSLTKLAAELTESSESIIILDSSTKSGRIIDCYNTSNKKKSNLYFLRKKILESGKYSGYVNNAGIVLDNGSKIDSYIYCRIADGESNEGFVICANASKYTNDDLNILSIVSNQIIVGTQIYEYNQNEIKNEVLQNELAVLNKQQKLIMDDANMICNSKKELYCYHRPAKVVGGDFYDAVKVDDRYITYIVADVMGHGIVSNYMVALLKGAFKILCRQYRSPQKIMECLNQMLFDEFDKMEVFATGIISVFDTVENTLTVSNAGHYCPIAIGHDSEIETDIGCRKGIPIGVIEDAEYTEYTIDADKYSMICIFTDGIIEVKNKNREEFGLERVEKILSENHNYSQHFIIEKLMQELKVYSGKEEYSDDIMLVMMKKNLRNR</sequence>
<dbReference type="InterPro" id="IPR029016">
    <property type="entry name" value="GAF-like_dom_sf"/>
</dbReference>
<dbReference type="Pfam" id="PF13185">
    <property type="entry name" value="GAF_2"/>
    <property type="match status" value="1"/>
</dbReference>
<keyword evidence="4" id="KW-1185">Reference proteome</keyword>
<proteinExistence type="predicted"/>
<comment type="caution">
    <text evidence="3">The sequence shown here is derived from an EMBL/GenBank/DDBJ whole genome shotgun (WGS) entry which is preliminary data.</text>
</comment>
<dbReference type="AlphaFoldDB" id="A0A544QUT3"/>
<gene>
    <name evidence="3" type="ORF">EXD82_06555</name>
</gene>